<evidence type="ECO:0000313" key="4">
    <source>
        <dbReference type="Proteomes" id="UP001318321"/>
    </source>
</evidence>
<feature type="transmembrane region" description="Helical" evidence="1">
    <location>
        <begin position="150"/>
        <end position="178"/>
    </location>
</feature>
<evidence type="ECO:0000256" key="1">
    <source>
        <dbReference type="SAM" id="Phobius"/>
    </source>
</evidence>
<dbReference type="RefSeq" id="WP_167111997.1">
    <property type="nucleotide sequence ID" value="NZ_JAAQTO010000013.1"/>
</dbReference>
<feature type="transmembrane region" description="Helical" evidence="1">
    <location>
        <begin position="287"/>
        <end position="309"/>
    </location>
</feature>
<organism evidence="3 4">
    <name type="scientific">Billgrantia bachuensis</name>
    <dbReference type="NCBI Taxonomy" id="2717286"/>
    <lineage>
        <taxon>Bacteria</taxon>
        <taxon>Pseudomonadati</taxon>
        <taxon>Pseudomonadota</taxon>
        <taxon>Gammaproteobacteria</taxon>
        <taxon>Oceanospirillales</taxon>
        <taxon>Halomonadaceae</taxon>
        <taxon>Billgrantia</taxon>
    </lineage>
</organism>
<dbReference type="EMBL" id="JAAQTO010000013">
    <property type="protein sequence ID" value="NIC04956.1"/>
    <property type="molecule type" value="Genomic_DNA"/>
</dbReference>
<protein>
    <submittedName>
        <fullName evidence="3">DUF4401 domain-containing protein</fullName>
    </submittedName>
</protein>
<evidence type="ECO:0000313" key="3">
    <source>
        <dbReference type="EMBL" id="NIC04956.1"/>
    </source>
</evidence>
<sequence length="358" mass="38177">MSRSITPLKERLGRAGIPVTEGDGEPALETPWFVRALQAFSGWLAALFLLGFVALGLFTVIEDSIAAGGFGLLLIGAAYGLLQTTPGDFREHLALAASLAGQMLVAWAAGNALGDMSASFWWSLLLLQVILALAMPSLTHRGFSAFAASLALYLALAEGVSAPSLAGGLVLLALTALWLNEFRWPARLRAVQALGYGLLLGLLAIQAMEYFGQSLLLGRYYMGTGLDWLEPWAGDALGMLALLLLLRYVFQHHAGAVAPFVRLAAYGAVAVLMLLSLQAHGLSHGAVVVVLGFAIGNRLVMGFGGLLLLLSISNYYYWLEATLLTKAMTLFALGVMMLAIRWAMRHGWRAGEAEGADQ</sequence>
<dbReference type="InterPro" id="IPR025513">
    <property type="entry name" value="DUF4401"/>
</dbReference>
<keyword evidence="1" id="KW-1133">Transmembrane helix</keyword>
<proteinExistence type="predicted"/>
<dbReference type="Pfam" id="PF14351">
    <property type="entry name" value="DUF4401"/>
    <property type="match status" value="1"/>
</dbReference>
<feature type="transmembrane region" description="Helical" evidence="1">
    <location>
        <begin position="120"/>
        <end position="138"/>
    </location>
</feature>
<gene>
    <name evidence="3" type="ORF">HBJ55_05900</name>
</gene>
<feature type="domain" description="DUF4401" evidence="2">
    <location>
        <begin position="31"/>
        <end position="344"/>
    </location>
</feature>
<dbReference type="Proteomes" id="UP001318321">
    <property type="component" value="Unassembled WGS sequence"/>
</dbReference>
<keyword evidence="4" id="KW-1185">Reference proteome</keyword>
<feature type="transmembrane region" description="Helical" evidence="1">
    <location>
        <begin position="315"/>
        <end position="340"/>
    </location>
</feature>
<keyword evidence="1" id="KW-0472">Membrane</keyword>
<feature type="transmembrane region" description="Helical" evidence="1">
    <location>
        <begin position="40"/>
        <end position="58"/>
    </location>
</feature>
<accession>A0ABX0PNU4</accession>
<feature type="transmembrane region" description="Helical" evidence="1">
    <location>
        <begin position="64"/>
        <end position="82"/>
    </location>
</feature>
<feature type="transmembrane region" description="Helical" evidence="1">
    <location>
        <begin position="232"/>
        <end position="250"/>
    </location>
</feature>
<feature type="transmembrane region" description="Helical" evidence="1">
    <location>
        <begin position="256"/>
        <end position="275"/>
    </location>
</feature>
<reference evidence="3 4" key="1">
    <citation type="submission" date="2020-03" db="EMBL/GenBank/DDBJ databases">
        <title>Identification of Halomonas strains.</title>
        <authorList>
            <person name="Xiao Z."/>
            <person name="Dong F."/>
            <person name="Wang Z."/>
            <person name="Zhao J.-Y."/>
        </authorList>
    </citation>
    <scope>NUCLEOTIDE SEQUENCE [LARGE SCALE GENOMIC DNA]</scope>
    <source>
        <strain evidence="3 4">DX6</strain>
    </source>
</reference>
<name>A0ABX0PNU4_9GAMM</name>
<comment type="caution">
    <text evidence="3">The sequence shown here is derived from an EMBL/GenBank/DDBJ whole genome shotgun (WGS) entry which is preliminary data.</text>
</comment>
<keyword evidence="1" id="KW-0812">Transmembrane</keyword>
<feature type="transmembrane region" description="Helical" evidence="1">
    <location>
        <begin position="190"/>
        <end position="211"/>
    </location>
</feature>
<evidence type="ECO:0000259" key="2">
    <source>
        <dbReference type="Pfam" id="PF14351"/>
    </source>
</evidence>